<dbReference type="Gene3D" id="3.20.20.80">
    <property type="entry name" value="Glycosidases"/>
    <property type="match status" value="1"/>
</dbReference>
<dbReference type="Proteomes" id="UP001530377">
    <property type="component" value="Unassembled WGS sequence"/>
</dbReference>
<organism evidence="4 5">
    <name type="scientific">Cyclostephanos tholiformis</name>
    <dbReference type="NCBI Taxonomy" id="382380"/>
    <lineage>
        <taxon>Eukaryota</taxon>
        <taxon>Sar</taxon>
        <taxon>Stramenopiles</taxon>
        <taxon>Ochrophyta</taxon>
        <taxon>Bacillariophyta</taxon>
        <taxon>Coscinodiscophyceae</taxon>
        <taxon>Thalassiosirophycidae</taxon>
        <taxon>Stephanodiscales</taxon>
        <taxon>Stephanodiscaceae</taxon>
        <taxon>Cyclostephanos</taxon>
    </lineage>
</organism>
<keyword evidence="3" id="KW-0732">Signal</keyword>
<feature type="chain" id="PRO_5044845099" evidence="3">
    <location>
        <begin position="30"/>
        <end position="634"/>
    </location>
</feature>
<feature type="region of interest" description="Disordered" evidence="2">
    <location>
        <begin position="35"/>
        <end position="80"/>
    </location>
</feature>
<dbReference type="EMBL" id="JALLPB020000267">
    <property type="protein sequence ID" value="KAL3811342.1"/>
    <property type="molecule type" value="Genomic_DNA"/>
</dbReference>
<evidence type="ECO:0000256" key="1">
    <source>
        <dbReference type="ARBA" id="ARBA00009800"/>
    </source>
</evidence>
<protein>
    <submittedName>
        <fullName evidence="4">Uncharacterized protein</fullName>
    </submittedName>
</protein>
<gene>
    <name evidence="4" type="ORF">ACHAXA_007407</name>
</gene>
<comment type="caution">
    <text evidence="4">The sequence shown here is derived from an EMBL/GenBank/DDBJ whole genome shotgun (WGS) entry which is preliminary data.</text>
</comment>
<dbReference type="AlphaFoldDB" id="A0ABD3RG69"/>
<reference evidence="4 5" key="1">
    <citation type="submission" date="2024-10" db="EMBL/GenBank/DDBJ databases">
        <title>Updated reference genomes for cyclostephanoid diatoms.</title>
        <authorList>
            <person name="Roberts W.R."/>
            <person name="Alverson A.J."/>
        </authorList>
    </citation>
    <scope>NUCLEOTIDE SEQUENCE [LARGE SCALE GENOMIC DNA]</scope>
    <source>
        <strain evidence="4 5">AJA228-03</strain>
    </source>
</reference>
<proteinExistence type="inferred from homology"/>
<dbReference type="InterPro" id="IPR005199">
    <property type="entry name" value="Glyco_hydro_79"/>
</dbReference>
<comment type="similarity">
    <text evidence="1">Belongs to the glycosyl hydrolase 79 family.</text>
</comment>
<dbReference type="SUPFAM" id="SSF51445">
    <property type="entry name" value="(Trans)glycosidases"/>
    <property type="match status" value="1"/>
</dbReference>
<sequence>MERCQRPAKHVGRALTVAFVLLLTKRQLGRLVSLHSSGSHFDDGGRRRDDDYSPPQHGIGRTSLGSSSVGPTEDIGMSGKVTVPEERAERRHFHMELNISPTDAVCLGTVEPEYASATLDWWPPGTEAWGNSSILNADLRHPNLIAAATGLSPSYLRLGGSQADEILYHMGGRGGVVKDDDDDDDDGNHEHDRYVARECRRHAQRCLTKDRWVEMLDFARDVGARIVFTIAYVRHTRDDDGNNDVRDWDSVNARRLLEYTRSNSDHAKRGTVYGFELGNELRHKGKIKNVTRIVMAYRELGRMVDDIWDDGQLYPRPKILGPASTGGGESSFLISEIGPYIDVATYHKYHGGGKDPNMPHRARHPSFHVHPTKLSGPGEAVERYVVGRRRTDDDDGGGGRMSPRLWIGEGAMAYNSGLPGVSDSFGGSLWFANLLGALAKTKPLSHGVYCRQALLGGYYELVSHESMVPNPDYWVAYLWKNLVDTKAVGPIISPGRRDSAELSSLYTFGCCEKPGKDTVLIHSFCAKSDNSNGDVVFIVINISKSSGINLNITMGEERTEYTLQPKNEKEGTRSRGVLLNGHAMSIGSDGNLPGVHERGVARMRGDLTYVPPISITFVLVHGAEVEECQVKHND</sequence>
<evidence type="ECO:0000313" key="5">
    <source>
        <dbReference type="Proteomes" id="UP001530377"/>
    </source>
</evidence>
<name>A0ABD3RG69_9STRA</name>
<evidence type="ECO:0000256" key="2">
    <source>
        <dbReference type="SAM" id="MobiDB-lite"/>
    </source>
</evidence>
<feature type="compositionally biased region" description="Basic and acidic residues" evidence="2">
    <location>
        <begin position="40"/>
        <end position="51"/>
    </location>
</feature>
<dbReference type="PANTHER" id="PTHR14363">
    <property type="entry name" value="HEPARANASE-RELATED"/>
    <property type="match status" value="1"/>
</dbReference>
<evidence type="ECO:0000256" key="3">
    <source>
        <dbReference type="SAM" id="SignalP"/>
    </source>
</evidence>
<accession>A0ABD3RG69</accession>
<evidence type="ECO:0000313" key="4">
    <source>
        <dbReference type="EMBL" id="KAL3811342.1"/>
    </source>
</evidence>
<keyword evidence="5" id="KW-1185">Reference proteome</keyword>
<dbReference type="InterPro" id="IPR017853">
    <property type="entry name" value="GH"/>
</dbReference>
<dbReference type="Pfam" id="PF03662">
    <property type="entry name" value="Glyco_hydro_79n"/>
    <property type="match status" value="1"/>
</dbReference>
<dbReference type="PANTHER" id="PTHR14363:SF17">
    <property type="entry name" value="HEPARANASE-LIKE PROTEIN 3"/>
    <property type="match status" value="1"/>
</dbReference>
<feature type="signal peptide" evidence="3">
    <location>
        <begin position="1"/>
        <end position="29"/>
    </location>
</feature>